<gene>
    <name evidence="2" type="ORF">FNB15_20535</name>
</gene>
<organism evidence="2 3">
    <name type="scientific">Ferrovibrio terrae</name>
    <dbReference type="NCBI Taxonomy" id="2594003"/>
    <lineage>
        <taxon>Bacteria</taxon>
        <taxon>Pseudomonadati</taxon>
        <taxon>Pseudomonadota</taxon>
        <taxon>Alphaproteobacteria</taxon>
        <taxon>Rhodospirillales</taxon>
        <taxon>Rhodospirillaceae</taxon>
        <taxon>Ferrovibrio</taxon>
    </lineage>
</organism>
<sequence length="155" mass="16899">MAEPVEQRVRALAVQSVGRGCFFAALAIWCVMIGLISEPFQSLKSGAILTMITACVLLLKAGHVTRASYKKTEVWILLDRRIDLSPEVAQRIITVTLRDVYLRYALYAAVAAGGFWLCALLFWLSGARGWWGSASGVPSWAGRAVGSLIGWWAGP</sequence>
<dbReference type="OrthoDB" id="7861438at2"/>
<dbReference type="RefSeq" id="WP_144258503.1">
    <property type="nucleotide sequence ID" value="NZ_CP041636.1"/>
</dbReference>
<evidence type="ECO:0000313" key="2">
    <source>
        <dbReference type="EMBL" id="QDO99507.1"/>
    </source>
</evidence>
<proteinExistence type="predicted"/>
<evidence type="ECO:0000256" key="1">
    <source>
        <dbReference type="SAM" id="Phobius"/>
    </source>
</evidence>
<feature type="transmembrane region" description="Helical" evidence="1">
    <location>
        <begin position="12"/>
        <end position="36"/>
    </location>
</feature>
<feature type="transmembrane region" description="Helical" evidence="1">
    <location>
        <begin position="104"/>
        <end position="124"/>
    </location>
</feature>
<dbReference type="KEGG" id="fer:FNB15_20535"/>
<keyword evidence="3" id="KW-1185">Reference proteome</keyword>
<feature type="transmembrane region" description="Helical" evidence="1">
    <location>
        <begin position="42"/>
        <end position="61"/>
    </location>
</feature>
<name>A0A516H6V6_9PROT</name>
<reference evidence="2 3" key="1">
    <citation type="submission" date="2019-07" db="EMBL/GenBank/DDBJ databases">
        <title>Genome sequencing for Ferrovibrio sp. K5.</title>
        <authorList>
            <person name="Park S.-J."/>
        </authorList>
    </citation>
    <scope>NUCLEOTIDE SEQUENCE [LARGE SCALE GENOMIC DNA]</scope>
    <source>
        <strain evidence="2 3">K5</strain>
    </source>
</reference>
<keyword evidence="1" id="KW-0812">Transmembrane</keyword>
<dbReference type="Proteomes" id="UP000317496">
    <property type="component" value="Chromosome"/>
</dbReference>
<accession>A0A516H6V6</accession>
<dbReference type="EMBL" id="CP041636">
    <property type="protein sequence ID" value="QDO99507.1"/>
    <property type="molecule type" value="Genomic_DNA"/>
</dbReference>
<keyword evidence="1" id="KW-0472">Membrane</keyword>
<evidence type="ECO:0000313" key="3">
    <source>
        <dbReference type="Proteomes" id="UP000317496"/>
    </source>
</evidence>
<dbReference type="AlphaFoldDB" id="A0A516H6V6"/>
<keyword evidence="1" id="KW-1133">Transmembrane helix</keyword>
<protein>
    <submittedName>
        <fullName evidence="2">Uncharacterized protein</fullName>
    </submittedName>
</protein>